<protein>
    <recommendedName>
        <fullName evidence="3">Major tail protein</fullName>
    </recommendedName>
</protein>
<evidence type="ECO:0000313" key="2">
    <source>
        <dbReference type="Proteomes" id="UP000002026"/>
    </source>
</evidence>
<sequence>MAIDTAKVLVGAPMQSGTTGAVQYADVGTDLPADARTAWAAGTSCGYVSEDGLTLTAEYSTVDIKDWSKNTVRTLLEEFTGEISFSFIQTDYEGLCVLFGEDHVHRTPATSAAGETITIDMGAHLAPARTFVFNMKDGDARMRVVVPNGQPVLDGDLTFVANEPIKWNVKIVCSVDGAGERVYIHTDDGVVSA</sequence>
<evidence type="ECO:0008006" key="3">
    <source>
        <dbReference type="Google" id="ProtNLM"/>
    </source>
</evidence>
<keyword evidence="2" id="KW-1185">Reference proteome</keyword>
<dbReference type="RefSeq" id="WP_012798671.1">
    <property type="nucleotide sequence ID" value="NC_013165.1"/>
</dbReference>
<reference evidence="1 2" key="1">
    <citation type="journal article" date="2009" name="Stand. Genomic Sci.">
        <title>Complete genome sequence of Slackia heliotrinireducens type strain (RHS 1).</title>
        <authorList>
            <person name="Pukall R."/>
            <person name="Lapidus A."/>
            <person name="Nolan M."/>
            <person name="Copeland A."/>
            <person name="Glavina Del Rio T."/>
            <person name="Lucas S."/>
            <person name="Chen F."/>
            <person name="Tice H."/>
            <person name="Cheng J.F."/>
            <person name="Chertkov O."/>
            <person name="Bruce D."/>
            <person name="Goodwin L."/>
            <person name="Kuske C."/>
            <person name="Brettin T."/>
            <person name="Detter J.C."/>
            <person name="Han C."/>
            <person name="Pitluck S."/>
            <person name="Pati A."/>
            <person name="Mavrommatis K."/>
            <person name="Ivanova N."/>
            <person name="Ovchinnikova G."/>
            <person name="Chen A."/>
            <person name="Palaniappan K."/>
            <person name="Schneider S."/>
            <person name="Rohde M."/>
            <person name="Chain P."/>
            <person name="D'haeseleer P."/>
            <person name="Goker M."/>
            <person name="Bristow J."/>
            <person name="Eisen J.A."/>
            <person name="Markowitz V."/>
            <person name="Kyrpides N.C."/>
            <person name="Klenk H.P."/>
            <person name="Hugenholtz P."/>
        </authorList>
    </citation>
    <scope>NUCLEOTIDE SEQUENCE [LARGE SCALE GENOMIC DNA]</scope>
    <source>
        <strain evidence="2">ATCC 29202 / DSM 20476 / NCTC 11029 / RHS 1</strain>
    </source>
</reference>
<accession>C7N6N4</accession>
<dbReference type="STRING" id="471855.Shel_15500"/>
<dbReference type="EMBL" id="CP001684">
    <property type="protein sequence ID" value="ACV22569.1"/>
    <property type="molecule type" value="Genomic_DNA"/>
</dbReference>
<name>C7N6N4_SLAHD</name>
<dbReference type="KEGG" id="shi:Shel_15500"/>
<dbReference type="AlphaFoldDB" id="C7N6N4"/>
<dbReference type="Pfam" id="PF25681">
    <property type="entry name" value="Phage_TTP_17"/>
    <property type="match status" value="1"/>
</dbReference>
<proteinExistence type="predicted"/>
<gene>
    <name evidence="1" type="ordered locus">Shel_15500</name>
</gene>
<organism evidence="1 2">
    <name type="scientific">Slackia heliotrinireducens (strain ATCC 29202 / DSM 20476 / NCTC 11029 / RHS 1)</name>
    <name type="common">Peptococcus heliotrinreducens</name>
    <dbReference type="NCBI Taxonomy" id="471855"/>
    <lineage>
        <taxon>Bacteria</taxon>
        <taxon>Bacillati</taxon>
        <taxon>Actinomycetota</taxon>
        <taxon>Coriobacteriia</taxon>
        <taxon>Eggerthellales</taxon>
        <taxon>Eggerthellaceae</taxon>
        <taxon>Slackia</taxon>
    </lineage>
</organism>
<dbReference type="InterPro" id="IPR058154">
    <property type="entry name" value="Bxb1_TTP-like"/>
</dbReference>
<dbReference type="eggNOG" id="ENOG50337AB">
    <property type="taxonomic scope" value="Bacteria"/>
</dbReference>
<dbReference type="HOGENOM" id="CLU_102082_0_0_11"/>
<evidence type="ECO:0000313" key="1">
    <source>
        <dbReference type="EMBL" id="ACV22569.1"/>
    </source>
</evidence>
<dbReference type="Proteomes" id="UP000002026">
    <property type="component" value="Chromosome"/>
</dbReference>